<reference evidence="3" key="1">
    <citation type="submission" date="2016-10" db="EMBL/GenBank/DDBJ databases">
        <authorList>
            <person name="Varghese N."/>
            <person name="Submissions S."/>
        </authorList>
    </citation>
    <scope>NUCLEOTIDE SEQUENCE [LARGE SCALE GENOMIC DNA]</scope>
    <source>
        <strain evidence="3">DSM 16995</strain>
    </source>
</reference>
<dbReference type="SUPFAM" id="SSF48371">
    <property type="entry name" value="ARM repeat"/>
    <property type="match status" value="1"/>
</dbReference>
<keyword evidence="1" id="KW-0812">Transmembrane</keyword>
<keyword evidence="1" id="KW-1133">Transmembrane helix</keyword>
<dbReference type="EMBL" id="FNGA01000002">
    <property type="protein sequence ID" value="SDK82273.1"/>
    <property type="molecule type" value="Genomic_DNA"/>
</dbReference>
<dbReference type="STRING" id="246191.SAMN05660337_1347"/>
<feature type="transmembrane region" description="Helical" evidence="1">
    <location>
        <begin position="80"/>
        <end position="100"/>
    </location>
</feature>
<keyword evidence="3" id="KW-1185">Reference proteome</keyword>
<dbReference type="InterPro" id="IPR011989">
    <property type="entry name" value="ARM-like"/>
</dbReference>
<gene>
    <name evidence="2" type="ORF">SAMN05660337_1347</name>
</gene>
<dbReference type="OrthoDB" id="5445280at2"/>
<evidence type="ECO:0000313" key="2">
    <source>
        <dbReference type="EMBL" id="SDK82273.1"/>
    </source>
</evidence>
<dbReference type="AlphaFoldDB" id="A0A1G9F1X9"/>
<protein>
    <submittedName>
        <fullName evidence="2">HEAT repeat-containing protein</fullName>
    </submittedName>
</protein>
<feature type="transmembrane region" description="Helical" evidence="1">
    <location>
        <begin position="12"/>
        <end position="35"/>
    </location>
</feature>
<dbReference type="InterPro" id="IPR011990">
    <property type="entry name" value="TPR-like_helical_dom_sf"/>
</dbReference>
<evidence type="ECO:0000256" key="1">
    <source>
        <dbReference type="SAM" id="Phobius"/>
    </source>
</evidence>
<dbReference type="Proteomes" id="UP000199053">
    <property type="component" value="Unassembled WGS sequence"/>
</dbReference>
<sequence>MFYSRSKIILSARLWFAAAFLFAYLFEIGAFWFYVNRSESSYFVYAAVLAHIFAALSFFITRPKPRALPGVGYYYPRLAALFTFFMPGIGLLGISMTLFMSRIFMTSHGLAEEYKEKAFEGSGIDVDLPEDINVFLYEELDIHPIADILAGDDIQMKRGAVNLLRRIGSSEAVSLLRKSLSDENAEVRFYAHTALARLEEDYAQSLDKAEIRTKKYGSAQSYAELGSVYRNYAQSGLPEINIQEQSMKFSCDHWKVASEMVPENTDYLMRLAEIYIESRRFSEAVEIYKGTRNNPTLELESRLGMCRAYFEMGNFIALFHEVENLRAKPVLESADPFKKVVYDFWMDGESAYE</sequence>
<dbReference type="InterPro" id="IPR016024">
    <property type="entry name" value="ARM-type_fold"/>
</dbReference>
<proteinExistence type="predicted"/>
<organism evidence="2 3">
    <name type="scientific">Maridesulfovibrio ferrireducens</name>
    <dbReference type="NCBI Taxonomy" id="246191"/>
    <lineage>
        <taxon>Bacteria</taxon>
        <taxon>Pseudomonadati</taxon>
        <taxon>Thermodesulfobacteriota</taxon>
        <taxon>Desulfovibrionia</taxon>
        <taxon>Desulfovibrionales</taxon>
        <taxon>Desulfovibrionaceae</taxon>
        <taxon>Maridesulfovibrio</taxon>
    </lineage>
</organism>
<dbReference type="RefSeq" id="WP_092159503.1">
    <property type="nucleotide sequence ID" value="NZ_FNGA01000002.1"/>
</dbReference>
<name>A0A1G9F1X9_9BACT</name>
<dbReference type="SUPFAM" id="SSF48452">
    <property type="entry name" value="TPR-like"/>
    <property type="match status" value="1"/>
</dbReference>
<dbReference type="Gene3D" id="1.25.10.10">
    <property type="entry name" value="Leucine-rich Repeat Variant"/>
    <property type="match status" value="1"/>
</dbReference>
<dbReference type="Pfam" id="PF13646">
    <property type="entry name" value="HEAT_2"/>
    <property type="match status" value="1"/>
</dbReference>
<feature type="transmembrane region" description="Helical" evidence="1">
    <location>
        <begin position="42"/>
        <end position="60"/>
    </location>
</feature>
<accession>A0A1G9F1X9</accession>
<evidence type="ECO:0000313" key="3">
    <source>
        <dbReference type="Proteomes" id="UP000199053"/>
    </source>
</evidence>
<keyword evidence="1" id="KW-0472">Membrane</keyword>